<accession>A0A5K7YD62</accession>
<evidence type="ECO:0000313" key="2">
    <source>
        <dbReference type="Proteomes" id="UP000427906"/>
    </source>
</evidence>
<dbReference type="EMBL" id="AP021874">
    <property type="protein sequence ID" value="BBO66375.1"/>
    <property type="molecule type" value="Genomic_DNA"/>
</dbReference>
<dbReference type="Pfam" id="PF07592">
    <property type="entry name" value="DDE_Tnp_ISAZ013"/>
    <property type="match status" value="1"/>
</dbReference>
<dbReference type="OrthoDB" id="8782691at2"/>
<gene>
    <name evidence="1" type="ORF">DSCA_03050</name>
</gene>
<reference evidence="1 2" key="1">
    <citation type="submission" date="2019-11" db="EMBL/GenBank/DDBJ databases">
        <title>Comparative genomics of hydrocarbon-degrading Desulfosarcina strains.</title>
        <authorList>
            <person name="Watanabe M."/>
            <person name="Kojima H."/>
            <person name="Fukui M."/>
        </authorList>
    </citation>
    <scope>NUCLEOTIDE SEQUENCE [LARGE SCALE GENOMIC DNA]</scope>
    <source>
        <strain evidence="1 2">PL12</strain>
    </source>
</reference>
<keyword evidence="2" id="KW-1185">Reference proteome</keyword>
<evidence type="ECO:0000313" key="1">
    <source>
        <dbReference type="EMBL" id="BBO66375.1"/>
    </source>
</evidence>
<sequence>MSEISRRDSAKPPYDAATCAKWNKIEHRMFSFITQNWRGRPLVSYEAIINLIGSTTTTSGLRIKAKLNRRKYKTGLKVSNAELAKINIKPAKFHGDWNYKILPGMT</sequence>
<proteinExistence type="predicted"/>
<evidence type="ECO:0008006" key="3">
    <source>
        <dbReference type="Google" id="ProtNLM"/>
    </source>
</evidence>
<name>A0A5K7YD62_9BACT</name>
<dbReference type="KEGG" id="dalk:DSCA_03050"/>
<organism evidence="1 2">
    <name type="scientific">Desulfosarcina alkanivorans</name>
    <dbReference type="NCBI Taxonomy" id="571177"/>
    <lineage>
        <taxon>Bacteria</taxon>
        <taxon>Pseudomonadati</taxon>
        <taxon>Thermodesulfobacteriota</taxon>
        <taxon>Desulfobacteria</taxon>
        <taxon>Desulfobacterales</taxon>
        <taxon>Desulfosarcinaceae</taxon>
        <taxon>Desulfosarcina</taxon>
    </lineage>
</organism>
<dbReference type="InterPro" id="IPR011518">
    <property type="entry name" value="Transposase_36"/>
</dbReference>
<dbReference type="Proteomes" id="UP000427906">
    <property type="component" value="Chromosome"/>
</dbReference>
<protein>
    <recommendedName>
        <fullName evidence="3">Transposase</fullName>
    </recommendedName>
</protein>
<dbReference type="AlphaFoldDB" id="A0A5K7YD62"/>